<feature type="transmembrane region" description="Helical" evidence="6">
    <location>
        <begin position="116"/>
        <end position="135"/>
    </location>
</feature>
<dbReference type="GO" id="GO:0042910">
    <property type="term" value="F:xenobiotic transmembrane transporter activity"/>
    <property type="evidence" value="ECO:0007669"/>
    <property type="project" value="InterPro"/>
</dbReference>
<evidence type="ECO:0000256" key="6">
    <source>
        <dbReference type="SAM" id="Phobius"/>
    </source>
</evidence>
<dbReference type="GO" id="GO:0005886">
    <property type="term" value="C:plasma membrane"/>
    <property type="evidence" value="ECO:0007669"/>
    <property type="project" value="TreeGrafter"/>
</dbReference>
<accession>A0A975RPC5</accession>
<evidence type="ECO:0000313" key="8">
    <source>
        <dbReference type="Proteomes" id="UP000680839"/>
    </source>
</evidence>
<dbReference type="PANTHER" id="PTHR42893">
    <property type="entry name" value="PROTEIN DETOXIFICATION 44, CHLOROPLASTIC-RELATED"/>
    <property type="match status" value="1"/>
</dbReference>
<keyword evidence="4 6" id="KW-1133">Transmembrane helix</keyword>
<dbReference type="InterPro" id="IPR002528">
    <property type="entry name" value="MATE_fam"/>
</dbReference>
<dbReference type="PANTHER" id="PTHR42893:SF46">
    <property type="entry name" value="PROTEIN DETOXIFICATION 44, CHLOROPLASTIC"/>
    <property type="match status" value="1"/>
</dbReference>
<dbReference type="NCBIfam" id="TIGR00797">
    <property type="entry name" value="matE"/>
    <property type="match status" value="1"/>
</dbReference>
<gene>
    <name evidence="7" type="ORF">KMZ29_03770</name>
</gene>
<dbReference type="CDD" id="cd13136">
    <property type="entry name" value="MATE_DinF_like"/>
    <property type="match status" value="1"/>
</dbReference>
<keyword evidence="3 6" id="KW-0812">Transmembrane</keyword>
<feature type="transmembrane region" description="Helical" evidence="6">
    <location>
        <begin position="222"/>
        <end position="241"/>
    </location>
</feature>
<evidence type="ECO:0000256" key="4">
    <source>
        <dbReference type="ARBA" id="ARBA00022989"/>
    </source>
</evidence>
<comment type="similarity">
    <text evidence="2">Belongs to the multi antimicrobial extrusion (MATE) (TC 2.A.66.1) family.</text>
</comment>
<comment type="subcellular location">
    <subcellularLocation>
        <location evidence="1">Membrane</location>
        <topology evidence="1">Multi-pass membrane protein</topology>
    </subcellularLocation>
</comment>
<feature type="transmembrane region" description="Helical" evidence="6">
    <location>
        <begin position="253"/>
        <end position="272"/>
    </location>
</feature>
<evidence type="ECO:0000256" key="3">
    <source>
        <dbReference type="ARBA" id="ARBA00022692"/>
    </source>
</evidence>
<dbReference type="AlphaFoldDB" id="A0A975RPC5"/>
<protein>
    <submittedName>
        <fullName evidence="7">MATE family efflux transporter</fullName>
    </submittedName>
</protein>
<feature type="transmembrane region" description="Helical" evidence="6">
    <location>
        <begin position="292"/>
        <end position="314"/>
    </location>
</feature>
<proteinExistence type="inferred from homology"/>
<sequence length="424" mass="44726">MVANLTTPLIGIVSTTAIGRLGDATSLGGVAMASVLFDCLFWLFAFLRMSTVAFTAQSLGAGEMHELRAILVRGLIVAALVGAGLIALQIPLAAILLGAMGGSEGVTRAARTYFAIRIWSAPLALANYVVLGWLIGQARATLALGVQIAINLINMVATLLLVLTLDLGIAGAAMAALIAEALGLLIGVAIAHNLAQDHLPLSRATLFDRDTLMRMLAVNRDIMIRTAALIAAFLFFTAQGARSGDVTLAANAVLHNFLLISAFFLDGLANAAEQLCGRAYGARARDEFSGAVRLVVFWGFGFALAVTAAFALFGPALIDMMTASPDVRRIARDFLVFVILSPSLAVFAFAFDGVYIGATWARDMRNLMVASLAIFLAAWLALRSFGNTGLWGALLVHYAARGGLQALRYPAMLRASFRQAPLPG</sequence>
<evidence type="ECO:0000256" key="2">
    <source>
        <dbReference type="ARBA" id="ARBA00010199"/>
    </source>
</evidence>
<feature type="transmembrane region" description="Helical" evidence="6">
    <location>
        <begin position="334"/>
        <end position="355"/>
    </location>
</feature>
<keyword evidence="5 6" id="KW-0472">Membrane</keyword>
<feature type="transmembrane region" description="Helical" evidence="6">
    <location>
        <begin position="142"/>
        <end position="163"/>
    </location>
</feature>
<organism evidence="7 8">
    <name type="scientific">Bradyrhizobium sediminis</name>
    <dbReference type="NCBI Taxonomy" id="2840469"/>
    <lineage>
        <taxon>Bacteria</taxon>
        <taxon>Pseudomonadati</taxon>
        <taxon>Pseudomonadota</taxon>
        <taxon>Alphaproteobacteria</taxon>
        <taxon>Hyphomicrobiales</taxon>
        <taxon>Nitrobacteraceae</taxon>
        <taxon>Bradyrhizobium</taxon>
    </lineage>
</organism>
<feature type="transmembrane region" description="Helical" evidence="6">
    <location>
        <begin position="70"/>
        <end position="96"/>
    </location>
</feature>
<dbReference type="InterPro" id="IPR044644">
    <property type="entry name" value="DinF-like"/>
</dbReference>
<name>A0A975RPC5_9BRAD</name>
<reference evidence="7" key="1">
    <citation type="submission" date="2021-06" db="EMBL/GenBank/DDBJ databases">
        <title>Bradyrhizobium sp. S2-20-1 Genome sequencing.</title>
        <authorList>
            <person name="Jin L."/>
        </authorList>
    </citation>
    <scope>NUCLEOTIDE SEQUENCE</scope>
    <source>
        <strain evidence="7">S2-20-1</strain>
    </source>
</reference>
<dbReference type="EMBL" id="CP076134">
    <property type="protein sequence ID" value="QWG15642.1"/>
    <property type="molecule type" value="Genomic_DNA"/>
</dbReference>
<dbReference type="RefSeq" id="WP_215624129.1">
    <property type="nucleotide sequence ID" value="NZ_CP076134.1"/>
</dbReference>
<evidence type="ECO:0000256" key="5">
    <source>
        <dbReference type="ARBA" id="ARBA00023136"/>
    </source>
</evidence>
<dbReference type="GO" id="GO:0015297">
    <property type="term" value="F:antiporter activity"/>
    <property type="evidence" value="ECO:0007669"/>
    <property type="project" value="InterPro"/>
</dbReference>
<feature type="transmembrane region" description="Helical" evidence="6">
    <location>
        <begin position="30"/>
        <end position="49"/>
    </location>
</feature>
<evidence type="ECO:0000313" key="7">
    <source>
        <dbReference type="EMBL" id="QWG15642.1"/>
    </source>
</evidence>
<feature type="transmembrane region" description="Helical" evidence="6">
    <location>
        <begin position="367"/>
        <end position="386"/>
    </location>
</feature>
<evidence type="ECO:0000256" key="1">
    <source>
        <dbReference type="ARBA" id="ARBA00004141"/>
    </source>
</evidence>
<dbReference type="Proteomes" id="UP000680839">
    <property type="component" value="Chromosome"/>
</dbReference>
<dbReference type="Pfam" id="PF01554">
    <property type="entry name" value="MatE"/>
    <property type="match status" value="2"/>
</dbReference>
<feature type="transmembrane region" description="Helical" evidence="6">
    <location>
        <begin position="169"/>
        <end position="191"/>
    </location>
</feature>